<dbReference type="Pfam" id="PF07910">
    <property type="entry name" value="Peptidase_C78"/>
    <property type="match status" value="1"/>
</dbReference>
<dbReference type="InterPro" id="IPR058641">
    <property type="entry name" value="GVIN1_dom"/>
</dbReference>
<dbReference type="InterPro" id="IPR030383">
    <property type="entry name" value="G_VLIG_dom"/>
</dbReference>
<dbReference type="Gene3D" id="3.40.50.300">
    <property type="entry name" value="P-loop containing nucleotide triphosphate hydrolases"/>
    <property type="match status" value="1"/>
</dbReference>
<dbReference type="PROSITE" id="PS51717">
    <property type="entry name" value="G_VLIG"/>
    <property type="match status" value="1"/>
</dbReference>
<evidence type="ECO:0000256" key="3">
    <source>
        <dbReference type="SAM" id="Coils"/>
    </source>
</evidence>
<feature type="domain" description="Fibronectin type-III" evidence="4">
    <location>
        <begin position="372"/>
        <end position="460"/>
    </location>
</feature>
<proteinExistence type="inferred from homology"/>
<dbReference type="InterPro" id="IPR012462">
    <property type="entry name" value="UFSP1/2_DUB_cat"/>
</dbReference>
<dbReference type="Pfam" id="PF00041">
    <property type="entry name" value="fn3"/>
    <property type="match status" value="2"/>
</dbReference>
<sequence length="2016" mass="231151">MERNREEDIDWGERYRLDPFTTVNKSVKDFLVQNAHEGLALPLTVYERCSVISGHCVYYHYGCDGQDDRGWGCGYRTVQTIGSWINNGSHAGKSRPPPSLPEIQQALVTIGDKPASFMGSKEWIGTYEAALVLDQLYDVPCRLVHARSGGTELEQAAQDLHLHFLTRGSPVMMGGDRDNSSKGILGVCTGKEGSYLLIMDPHYYGPVPDRESLQKNGWVAWRRTSTWPVKTDFTILCIMESSDEEIKQFEDARDFFDKDLQLSLSEKQSAESHLKEEKVTSEDVPAPFDISVQTIGTDFARLQWNCLDSISTYELRCSSSTSSSIQTLSQHYAEVSGLHPGTEYTFTVVAVSDNGNQSSTAKVSAYTIPNPPESIKVENIRSTSVTLTWHPPASFEKKYHVLCSHNGVTVHEKEIEMNTLVFNNLSPGKMYSFHIATVLMNGSTSETAGLDARTLTSLESFLQDLGLKQHLTDKLSLSTVLQIDKSTVTDDPAQTLSDLPCLFLKKILMVNVTARSVKCAPSTDEDEDLSLDLYSDLDSLVLDQDFSHKVNPLDIITALFLCSDSFLQQEIALKMSMCQFSVPLLLPNCDTQQSMLMLWALRDIVKKYRPHSLSDPRGFVEDRIVLADLPLVSFVRLGDCSISKSQILNKLLSNPQQYHDTFVHRDMDCGDIPRKISDGLVEISWYLPCGNKNIDIFPEPVAIANLRGDISTFETQYSFLCQISTAVFVFFDNFDTNHQLLINTHVKAQLFLVGNALTKAFNLDLLKRTAAVLNLKKSKIILKTKQNDADFVTNLCCAVSDVVKNNSMTVQLEKMTTVAYEFGILIDEDDKECQNAKENAKAITSMIQDTLKFKEEHLPLQGEIWKKLGKIEKEECRLRKAGDKNIQMYKGELAEQKMELRKQQSSYEMSEAMSCFISALSSSTLERSFFLKWMRMYLDNLSRKKLSNLREKYKEKCQQSSEKKEEIAELDRQISNSALGTEHFLREMGQLYEAAVSLPENIKSRQQMLHLPKLCAKLLLQGFPLELVDGDASNIPLKWISDVLKELHTLVQTKKKIMVVTVLGVQSTGKSTLLNTMFGVQFAVSSGRCTRGAFMLMIKVTDSFREVLNCDHLVIIDTEGLKSPELAQLDDSYEHDNELATLVVGLSDITIINIAMENSTEMKDILQIVVHAFLRMKEVGKKPMCAFVHQNVADVSAHDKNMRDRKLLLEQLNEMTEAAAKMENKEMYKKFTDVMEYDPETGNWYIPGLWHGNPPMAPVNAGYSETVYDFKKNIINILVNKKISTNTIEEFLEWTKSLWNAVKYENFIFSFRNSLVADAYMKLCTEFHKWEWSFKKDMYKWLTSAETRVSNFEIMKSQSDKTNLKDLLRTLKDEASSELDKWEKAILENLNKYFEQTEGHVYLVEKYKEDFVNSAKSLRRETENSLLNKLEALIEIRKGKNNLDTIKKTHTDRIEKKVLNLLEELRKNRRSESMSEEELDNIFESMWQETLEELSFKGLKRQIISDSVFNQLRMNMKQKGSSVSQRLNRGNLDEYGKEKFIVKPENVFKKALELMQVYKFEQTVRLQEMADSVIDTCMQLINDKKEGKSDYHDTYIQEILHIIDSKLTSLKKLNFSAEFELSLKLHICAISAREFQAMHDSFIEENDPRRCLKQFKEKYRADFKDLFNNRDQCQRKAAEFVKLCLSPAVETFICNSLGLDIIDTMLQGENAFKFSTRSFFQYSILKQLLDDNNFENYVAYICSYERFVKEWILKQIEDRFSKGNKLFELEEQHLKGITTEIKEAIRKAQQETDENESIKAFIQNICRELGKKLVIRNYAAVMVLNNAKRDQFAHWLTQSVDEKEDSLKTKFKKDNILSKLKALKIKPQDELFKRVFGCGKQCPFCKAPCEAGGEAHTHHSASVHRPQGLGLYRYLHSEILVTDICSTDVNSERKFRCLETQHEFHPYKKYREIFPDWHIPADPSIEASDYWKYVMAQFNDQFAEVYKAKPADIPPVWKKITKEEAEKSLKECFSIK</sequence>
<dbReference type="Gene3D" id="3.90.70.130">
    <property type="match status" value="1"/>
</dbReference>
<accession>A0A9D3P0L3</accession>
<dbReference type="SUPFAM" id="SSF52540">
    <property type="entry name" value="P-loop containing nucleoside triphosphate hydrolases"/>
    <property type="match status" value="1"/>
</dbReference>
<evidence type="ECO:0000256" key="1">
    <source>
        <dbReference type="ARBA" id="ARBA00006828"/>
    </source>
</evidence>
<dbReference type="OrthoDB" id="1597724at2759"/>
<organism evidence="6 7">
    <name type="scientific">Hemibagrus wyckioides</name>
    <dbReference type="NCBI Taxonomy" id="337641"/>
    <lineage>
        <taxon>Eukaryota</taxon>
        <taxon>Metazoa</taxon>
        <taxon>Chordata</taxon>
        <taxon>Craniata</taxon>
        <taxon>Vertebrata</taxon>
        <taxon>Euteleostomi</taxon>
        <taxon>Actinopterygii</taxon>
        <taxon>Neopterygii</taxon>
        <taxon>Teleostei</taxon>
        <taxon>Ostariophysi</taxon>
        <taxon>Siluriformes</taxon>
        <taxon>Bagridae</taxon>
        <taxon>Hemibagrus</taxon>
    </lineage>
</organism>
<dbReference type="InterPro" id="IPR013783">
    <property type="entry name" value="Ig-like_fold"/>
</dbReference>
<feature type="coiled-coil region" evidence="3">
    <location>
        <begin position="1354"/>
        <end position="1385"/>
    </location>
</feature>
<evidence type="ECO:0000256" key="2">
    <source>
        <dbReference type="ARBA" id="ARBA00022801"/>
    </source>
</evidence>
<feature type="domain" description="VLIG-type G" evidence="5">
    <location>
        <begin position="1054"/>
        <end position="1299"/>
    </location>
</feature>
<keyword evidence="7" id="KW-1185">Reference proteome</keyword>
<evidence type="ECO:0000313" key="6">
    <source>
        <dbReference type="EMBL" id="KAG7330347.1"/>
    </source>
</evidence>
<keyword evidence="2" id="KW-0378">Hydrolase</keyword>
<keyword evidence="3" id="KW-0175">Coiled coil</keyword>
<feature type="coiled-coil region" evidence="3">
    <location>
        <begin position="943"/>
        <end position="973"/>
    </location>
</feature>
<dbReference type="InterPro" id="IPR036116">
    <property type="entry name" value="FN3_sf"/>
</dbReference>
<dbReference type="InterPro" id="IPR003961">
    <property type="entry name" value="FN3_dom"/>
</dbReference>
<dbReference type="InterPro" id="IPR027417">
    <property type="entry name" value="P-loop_NTPase"/>
</dbReference>
<comment type="similarity">
    <text evidence="1">Belongs to the TRAFAC class dynamin-like GTPase superfamily. Very large inducible GTPase (VLIG) family.</text>
</comment>
<protein>
    <recommendedName>
        <fullName evidence="8">Interferon-induced very large GTPase 1</fullName>
    </recommendedName>
</protein>
<dbReference type="SMART" id="SM00060">
    <property type="entry name" value="FN3"/>
    <property type="match status" value="2"/>
</dbReference>
<dbReference type="EMBL" id="JAHKSW010000007">
    <property type="protein sequence ID" value="KAG7330347.1"/>
    <property type="molecule type" value="Genomic_DNA"/>
</dbReference>
<dbReference type="Pfam" id="PF25683">
    <property type="entry name" value="URGCP_GTPase"/>
    <property type="match status" value="1"/>
</dbReference>
<dbReference type="InterPro" id="IPR052986">
    <property type="entry name" value="VLIG_GTPase"/>
</dbReference>
<evidence type="ECO:0000259" key="5">
    <source>
        <dbReference type="PROSITE" id="PS51717"/>
    </source>
</evidence>
<dbReference type="GO" id="GO:0016787">
    <property type="term" value="F:hydrolase activity"/>
    <property type="evidence" value="ECO:0007669"/>
    <property type="project" value="UniProtKB-KW"/>
</dbReference>
<gene>
    <name evidence="6" type="ORF">KOW79_006569</name>
</gene>
<dbReference type="Proteomes" id="UP000824219">
    <property type="component" value="Linkage Group LG07"/>
</dbReference>
<reference evidence="6 7" key="1">
    <citation type="submission" date="2021-06" db="EMBL/GenBank/DDBJ databases">
        <title>Chromosome-level genome assembly of the red-tail catfish (Hemibagrus wyckioides).</title>
        <authorList>
            <person name="Shao F."/>
        </authorList>
    </citation>
    <scope>NUCLEOTIDE SEQUENCE [LARGE SCALE GENOMIC DNA]</scope>
    <source>
        <strain evidence="6">EC202008001</strain>
        <tissue evidence="6">Blood</tissue>
    </source>
</reference>
<dbReference type="Pfam" id="PF25974">
    <property type="entry name" value="URGCP_9th"/>
    <property type="match status" value="1"/>
</dbReference>
<comment type="caution">
    <text evidence="6">The sequence shown here is derived from an EMBL/GenBank/DDBJ whole genome shotgun (WGS) entry which is preliminary data.</text>
</comment>
<dbReference type="SUPFAM" id="SSF49265">
    <property type="entry name" value="Fibronectin type III"/>
    <property type="match status" value="1"/>
</dbReference>
<dbReference type="Gene3D" id="2.60.40.10">
    <property type="entry name" value="Immunoglobulins"/>
    <property type="match status" value="2"/>
</dbReference>
<dbReference type="CDD" id="cd00063">
    <property type="entry name" value="FN3"/>
    <property type="match status" value="2"/>
</dbReference>
<evidence type="ECO:0008006" key="8">
    <source>
        <dbReference type="Google" id="ProtNLM"/>
    </source>
</evidence>
<dbReference type="PANTHER" id="PTHR14819">
    <property type="entry name" value="GTP-BINDING"/>
    <property type="match status" value="1"/>
</dbReference>
<dbReference type="PROSITE" id="PS50853">
    <property type="entry name" value="FN3"/>
    <property type="match status" value="2"/>
</dbReference>
<dbReference type="InterPro" id="IPR057365">
    <property type="entry name" value="URGCP"/>
</dbReference>
<feature type="domain" description="Fibronectin type-III" evidence="4">
    <location>
        <begin position="286"/>
        <end position="371"/>
    </location>
</feature>
<name>A0A9D3P0L3_9TELE</name>
<evidence type="ECO:0000259" key="4">
    <source>
        <dbReference type="PROSITE" id="PS50853"/>
    </source>
</evidence>
<dbReference type="Pfam" id="PF25496">
    <property type="entry name" value="URGCP"/>
    <property type="match status" value="1"/>
</dbReference>
<dbReference type="GO" id="GO:0005525">
    <property type="term" value="F:GTP binding"/>
    <property type="evidence" value="ECO:0007669"/>
    <property type="project" value="InterPro"/>
</dbReference>
<dbReference type="PANTHER" id="PTHR14819:SF9">
    <property type="entry name" value="UP-REGULATOR OF CELL PROLIFERATION-LIKE"/>
    <property type="match status" value="1"/>
</dbReference>
<evidence type="ECO:0000313" key="7">
    <source>
        <dbReference type="Proteomes" id="UP000824219"/>
    </source>
</evidence>